<dbReference type="InterPro" id="IPR036390">
    <property type="entry name" value="WH_DNA-bd_sf"/>
</dbReference>
<dbReference type="PANTHER" id="PTHR33164:SF43">
    <property type="entry name" value="HTH-TYPE TRANSCRIPTIONAL REPRESSOR YETL"/>
    <property type="match status" value="1"/>
</dbReference>
<dbReference type="PROSITE" id="PS01117">
    <property type="entry name" value="HTH_MARR_1"/>
    <property type="match status" value="1"/>
</dbReference>
<evidence type="ECO:0000259" key="4">
    <source>
        <dbReference type="PROSITE" id="PS50995"/>
    </source>
</evidence>
<evidence type="ECO:0000256" key="3">
    <source>
        <dbReference type="ARBA" id="ARBA00023163"/>
    </source>
</evidence>
<organism evidence="5 6">
    <name type="scientific">Maribacter vaceletii</name>
    <dbReference type="NCBI Taxonomy" id="1206816"/>
    <lineage>
        <taxon>Bacteria</taxon>
        <taxon>Pseudomonadati</taxon>
        <taxon>Bacteroidota</taxon>
        <taxon>Flavobacteriia</taxon>
        <taxon>Flavobacteriales</taxon>
        <taxon>Flavobacteriaceae</taxon>
        <taxon>Maribacter</taxon>
    </lineage>
</organism>
<keyword evidence="6" id="KW-1185">Reference proteome</keyword>
<sequence>MDEFLKQFGRLVGASRYRRISEKLYIEGDRIYKVAGIDFKTTWYPVYYTLACAEEKLTINDIALEVGFTHITVKNVLKELEQKELVFININPEDRRSKLVCLSDNGIALLDRLVPIWKEYSKALDSIYNNKHQEIIEIFESIEYEIDKMPIIDRMTIASNKNNKVESL</sequence>
<dbReference type="RefSeq" id="WP_121063172.1">
    <property type="nucleotide sequence ID" value="NZ_RBIQ01000007.1"/>
</dbReference>
<dbReference type="OrthoDB" id="1431064at2"/>
<accession>A0A495EC38</accession>
<dbReference type="Proteomes" id="UP000269412">
    <property type="component" value="Unassembled WGS sequence"/>
</dbReference>
<dbReference type="GO" id="GO:0003700">
    <property type="term" value="F:DNA-binding transcription factor activity"/>
    <property type="evidence" value="ECO:0007669"/>
    <property type="project" value="InterPro"/>
</dbReference>
<name>A0A495EC38_9FLAO</name>
<dbReference type="InterPro" id="IPR036388">
    <property type="entry name" value="WH-like_DNA-bd_sf"/>
</dbReference>
<dbReference type="SMART" id="SM00347">
    <property type="entry name" value="HTH_MARR"/>
    <property type="match status" value="1"/>
</dbReference>
<evidence type="ECO:0000256" key="2">
    <source>
        <dbReference type="ARBA" id="ARBA00023125"/>
    </source>
</evidence>
<proteinExistence type="predicted"/>
<dbReference type="GO" id="GO:0006950">
    <property type="term" value="P:response to stress"/>
    <property type="evidence" value="ECO:0007669"/>
    <property type="project" value="TreeGrafter"/>
</dbReference>
<dbReference type="PROSITE" id="PS50995">
    <property type="entry name" value="HTH_MARR_2"/>
    <property type="match status" value="1"/>
</dbReference>
<protein>
    <submittedName>
        <fullName evidence="5">MarR family protein</fullName>
    </submittedName>
</protein>
<dbReference type="Gene3D" id="1.10.10.10">
    <property type="entry name" value="Winged helix-like DNA-binding domain superfamily/Winged helix DNA-binding domain"/>
    <property type="match status" value="1"/>
</dbReference>
<reference evidence="5 6" key="1">
    <citation type="submission" date="2018-10" db="EMBL/GenBank/DDBJ databases">
        <title>Genomic Encyclopedia of Archaeal and Bacterial Type Strains, Phase II (KMG-II): from individual species to whole genera.</title>
        <authorList>
            <person name="Goeker M."/>
        </authorList>
    </citation>
    <scope>NUCLEOTIDE SEQUENCE [LARGE SCALE GENOMIC DNA]</scope>
    <source>
        <strain evidence="5 6">DSM 25230</strain>
    </source>
</reference>
<dbReference type="InterPro" id="IPR000835">
    <property type="entry name" value="HTH_MarR-typ"/>
</dbReference>
<dbReference type="InterPro" id="IPR039422">
    <property type="entry name" value="MarR/SlyA-like"/>
</dbReference>
<evidence type="ECO:0000313" key="5">
    <source>
        <dbReference type="EMBL" id="RKR14179.1"/>
    </source>
</evidence>
<feature type="domain" description="HTH marR-type" evidence="4">
    <location>
        <begin position="1"/>
        <end position="144"/>
    </location>
</feature>
<keyword evidence="1" id="KW-0805">Transcription regulation</keyword>
<dbReference type="InterPro" id="IPR023187">
    <property type="entry name" value="Tscrpt_reg_MarR-type_CS"/>
</dbReference>
<dbReference type="AlphaFoldDB" id="A0A495EC38"/>
<keyword evidence="2" id="KW-0238">DNA-binding</keyword>
<evidence type="ECO:0000313" key="6">
    <source>
        <dbReference type="Proteomes" id="UP000269412"/>
    </source>
</evidence>
<dbReference type="SUPFAM" id="SSF46785">
    <property type="entry name" value="Winged helix' DNA-binding domain"/>
    <property type="match status" value="1"/>
</dbReference>
<dbReference type="EMBL" id="RBIQ01000007">
    <property type="protein sequence ID" value="RKR14179.1"/>
    <property type="molecule type" value="Genomic_DNA"/>
</dbReference>
<gene>
    <name evidence="5" type="ORF">CLV91_0252</name>
</gene>
<dbReference type="PANTHER" id="PTHR33164">
    <property type="entry name" value="TRANSCRIPTIONAL REGULATOR, MARR FAMILY"/>
    <property type="match status" value="1"/>
</dbReference>
<comment type="caution">
    <text evidence="5">The sequence shown here is derived from an EMBL/GenBank/DDBJ whole genome shotgun (WGS) entry which is preliminary data.</text>
</comment>
<evidence type="ECO:0000256" key="1">
    <source>
        <dbReference type="ARBA" id="ARBA00023015"/>
    </source>
</evidence>
<dbReference type="GO" id="GO:0003677">
    <property type="term" value="F:DNA binding"/>
    <property type="evidence" value="ECO:0007669"/>
    <property type="project" value="UniProtKB-KW"/>
</dbReference>
<keyword evidence="3" id="KW-0804">Transcription</keyword>